<reference evidence="6 7" key="1">
    <citation type="submission" date="2024-04" db="EMBL/GenBank/DDBJ databases">
        <authorList>
            <consortium name="Genoscope - CEA"/>
            <person name="William W."/>
        </authorList>
    </citation>
    <scope>NUCLEOTIDE SEQUENCE [LARGE SCALE GENOMIC DNA]</scope>
</reference>
<keyword evidence="3" id="KW-0472">Membrane</keyword>
<evidence type="ECO:0000256" key="2">
    <source>
        <dbReference type="SAM" id="MobiDB-lite"/>
    </source>
</evidence>
<sequence>MDLYLTLSIIIIWYFFNLEVAKGQPYYDAEGNYYDVHPAMHESTAHGSDDPMRALTGNHENSGGALPAKEDDGKDTPLSNTPVPHYYDDFLKRDDVPDFKYLDEAESSKDAVLSPNNINKQGDGDTALTMRHKPYDDDDTLYHHAYKNNATQVPRNQSTLAGFPVRQFNHTFDDVQSGNGSSCDVITHSGCDVIHYERCDPLSGKCRCLNGYLRENALSGVGACKGASFYHGHLTVRAPGVEQSYTQQQLQPIKLRLMTLIQLTFKKQNIQGVLDLAIHSIEKQGQRMTLSFELGMDKALTSGLGDIQNVLSQELMVTPRGDLLLESASREASLNDSEFSRLFSPLVEVNPCIDDEHNYCGDHAVCRYASDMVSCQCQHGYNDPSPNLYRLPGELCVEKCSCHNGGLCVDDDIPLGTKQCSCLKWYFGAQCQIDGKEVMVICLSSLGSLILLGLLLCCCYYGCSRHKDNSVRSRMLHFSPDVSILKLPRVWMDTTTSFQENDTSPPNDRRLSIASENPYFDGYILEDIPLSTLPRHTESHSPYYQATLGHHPATMSSHSFYRY</sequence>
<gene>
    <name evidence="6" type="ORF">GSLYS_00014490001</name>
</gene>
<feature type="region of interest" description="Disordered" evidence="2">
    <location>
        <begin position="42"/>
        <end position="84"/>
    </location>
</feature>
<evidence type="ECO:0000256" key="3">
    <source>
        <dbReference type="SAM" id="Phobius"/>
    </source>
</evidence>
<evidence type="ECO:0000256" key="1">
    <source>
        <dbReference type="PROSITE-ProRule" id="PRU00076"/>
    </source>
</evidence>
<evidence type="ECO:0000259" key="5">
    <source>
        <dbReference type="PROSITE" id="PS50026"/>
    </source>
</evidence>
<feature type="disulfide bond" evidence="1">
    <location>
        <begin position="422"/>
        <end position="431"/>
    </location>
</feature>
<dbReference type="PROSITE" id="PS50026">
    <property type="entry name" value="EGF_3"/>
    <property type="match status" value="2"/>
</dbReference>
<keyword evidence="3" id="KW-1133">Transmembrane helix</keyword>
<evidence type="ECO:0000313" key="7">
    <source>
        <dbReference type="Proteomes" id="UP001497497"/>
    </source>
</evidence>
<feature type="transmembrane region" description="Helical" evidence="3">
    <location>
        <begin position="438"/>
        <end position="463"/>
    </location>
</feature>
<proteinExistence type="predicted"/>
<organism evidence="6 7">
    <name type="scientific">Lymnaea stagnalis</name>
    <name type="common">Great pond snail</name>
    <name type="synonym">Helix stagnalis</name>
    <dbReference type="NCBI Taxonomy" id="6523"/>
    <lineage>
        <taxon>Eukaryota</taxon>
        <taxon>Metazoa</taxon>
        <taxon>Spiralia</taxon>
        <taxon>Lophotrochozoa</taxon>
        <taxon>Mollusca</taxon>
        <taxon>Gastropoda</taxon>
        <taxon>Heterobranchia</taxon>
        <taxon>Euthyneura</taxon>
        <taxon>Panpulmonata</taxon>
        <taxon>Hygrophila</taxon>
        <taxon>Lymnaeoidea</taxon>
        <taxon>Lymnaeidae</taxon>
        <taxon>Lymnaea</taxon>
    </lineage>
</organism>
<evidence type="ECO:0000313" key="6">
    <source>
        <dbReference type="EMBL" id="CAL1540841.1"/>
    </source>
</evidence>
<dbReference type="EMBL" id="CAXITT010000402">
    <property type="protein sequence ID" value="CAL1540841.1"/>
    <property type="molecule type" value="Genomic_DNA"/>
</dbReference>
<comment type="caution">
    <text evidence="1">Lacks conserved residue(s) required for the propagation of feature annotation.</text>
</comment>
<protein>
    <recommendedName>
        <fullName evidence="5">EGF-like domain-containing protein</fullName>
    </recommendedName>
</protein>
<feature type="compositionally biased region" description="Basic and acidic residues" evidence="2">
    <location>
        <begin position="42"/>
        <end position="52"/>
    </location>
</feature>
<dbReference type="AlphaFoldDB" id="A0AAV2I2V2"/>
<evidence type="ECO:0000256" key="4">
    <source>
        <dbReference type="SAM" id="SignalP"/>
    </source>
</evidence>
<feature type="chain" id="PRO_5043494858" description="EGF-like domain-containing protein" evidence="4">
    <location>
        <begin position="24"/>
        <end position="563"/>
    </location>
</feature>
<dbReference type="PROSITE" id="PS00022">
    <property type="entry name" value="EGF_1"/>
    <property type="match status" value="1"/>
</dbReference>
<keyword evidence="3" id="KW-0812">Transmembrane</keyword>
<dbReference type="Gene3D" id="2.10.25.10">
    <property type="entry name" value="Laminin"/>
    <property type="match status" value="1"/>
</dbReference>
<accession>A0AAV2I2V2</accession>
<feature type="domain" description="EGF-like" evidence="5">
    <location>
        <begin position="348"/>
        <end position="387"/>
    </location>
</feature>
<keyword evidence="1" id="KW-1015">Disulfide bond</keyword>
<keyword evidence="4" id="KW-0732">Signal</keyword>
<feature type="signal peptide" evidence="4">
    <location>
        <begin position="1"/>
        <end position="23"/>
    </location>
</feature>
<keyword evidence="1" id="KW-0245">EGF-like domain</keyword>
<dbReference type="InterPro" id="IPR000742">
    <property type="entry name" value="EGF"/>
</dbReference>
<feature type="domain" description="EGF-like" evidence="5">
    <location>
        <begin position="397"/>
        <end position="432"/>
    </location>
</feature>
<name>A0AAV2I2V2_LYMST</name>
<comment type="caution">
    <text evidence="6">The sequence shown here is derived from an EMBL/GenBank/DDBJ whole genome shotgun (WGS) entry which is preliminary data.</text>
</comment>
<keyword evidence="7" id="KW-1185">Reference proteome</keyword>
<dbReference type="Proteomes" id="UP001497497">
    <property type="component" value="Unassembled WGS sequence"/>
</dbReference>